<feature type="repeat" description="TPR" evidence="3">
    <location>
        <begin position="178"/>
        <end position="211"/>
    </location>
</feature>
<dbReference type="Pfam" id="PF13432">
    <property type="entry name" value="TPR_16"/>
    <property type="match status" value="1"/>
</dbReference>
<keyword evidence="5" id="KW-1185">Reference proteome</keyword>
<evidence type="ECO:0000256" key="2">
    <source>
        <dbReference type="ARBA" id="ARBA00022803"/>
    </source>
</evidence>
<dbReference type="AlphaFoldDB" id="A0A560D980"/>
<dbReference type="EMBL" id="VITK01000009">
    <property type="protein sequence ID" value="TWA93729.1"/>
    <property type="molecule type" value="Genomic_DNA"/>
</dbReference>
<dbReference type="InterPro" id="IPR051012">
    <property type="entry name" value="CellSynth/LPSAsmb/PSIAsmb"/>
</dbReference>
<proteinExistence type="predicted"/>
<evidence type="ECO:0000313" key="4">
    <source>
        <dbReference type="EMBL" id="TWA93729.1"/>
    </source>
</evidence>
<dbReference type="InterPro" id="IPR019734">
    <property type="entry name" value="TPR_rpt"/>
</dbReference>
<comment type="caution">
    <text evidence="4">The sequence shown here is derived from an EMBL/GenBank/DDBJ whole genome shotgun (WGS) entry which is preliminary data.</text>
</comment>
<keyword evidence="2 3" id="KW-0802">TPR repeat</keyword>
<keyword evidence="1" id="KW-0677">Repeat</keyword>
<dbReference type="PANTHER" id="PTHR45586">
    <property type="entry name" value="TPR REPEAT-CONTAINING PROTEIN PA4667"/>
    <property type="match status" value="1"/>
</dbReference>
<dbReference type="InterPro" id="IPR011990">
    <property type="entry name" value="TPR-like_helical_dom_sf"/>
</dbReference>
<dbReference type="Gene3D" id="1.25.40.10">
    <property type="entry name" value="Tetratricopeptide repeat domain"/>
    <property type="match status" value="1"/>
</dbReference>
<dbReference type="SUPFAM" id="SSF48452">
    <property type="entry name" value="TPR-like"/>
    <property type="match status" value="1"/>
</dbReference>
<evidence type="ECO:0000313" key="5">
    <source>
        <dbReference type="Proteomes" id="UP000319949"/>
    </source>
</evidence>
<dbReference type="Proteomes" id="UP000319949">
    <property type="component" value="Unassembled WGS sequence"/>
</dbReference>
<accession>A0A560D980</accession>
<name>A0A560D980_9BRAD</name>
<dbReference type="PROSITE" id="PS50005">
    <property type="entry name" value="TPR"/>
    <property type="match status" value="1"/>
</dbReference>
<dbReference type="PANTHER" id="PTHR45586:SF1">
    <property type="entry name" value="LIPOPOLYSACCHARIDE ASSEMBLY PROTEIN B"/>
    <property type="match status" value="1"/>
</dbReference>
<reference evidence="4 5" key="1">
    <citation type="submission" date="2019-06" db="EMBL/GenBank/DDBJ databases">
        <title>Genomic Encyclopedia of Type Strains, Phase IV (KMG-V): Genome sequencing to study the core and pangenomes of soil and plant-associated prokaryotes.</title>
        <authorList>
            <person name="Whitman W."/>
        </authorList>
    </citation>
    <scope>NUCLEOTIDE SEQUENCE [LARGE SCALE GENOMIC DNA]</scope>
    <source>
        <strain evidence="4 5">BR 510</strain>
    </source>
</reference>
<sequence length="282" mass="30357">MNGRQNNALAQLLQQAFMALRAKQFDAAARLAGEALKSHRTDRNAVMILAHALIGLGRTEEAIAPLARAAKRNDDPEVETLLGHALCGARRVNDGIAQLRRTASRRPPYLPAFQELAGQLANGGEIGAGIGIIEQALALALGSIDLQLDLGRMHVRNNNRSEARSVLTAARTAAPGRPDILTELAWAELLDGAYAEAADTYRHALGLRPDDTLSRANLAICLMEMGERASGETALRSVFRGRPHMLGRAAFAMAASSHGRFFFRPSAAAKFLEREPERAATP</sequence>
<protein>
    <submittedName>
        <fullName evidence="4">Flp pilus assembly protein TadD</fullName>
    </submittedName>
</protein>
<gene>
    <name evidence="4" type="ORF">FBZ96_109180</name>
</gene>
<evidence type="ECO:0000256" key="1">
    <source>
        <dbReference type="ARBA" id="ARBA00022737"/>
    </source>
</evidence>
<dbReference type="SMART" id="SM00028">
    <property type="entry name" value="TPR"/>
    <property type="match status" value="4"/>
</dbReference>
<dbReference type="Pfam" id="PF14559">
    <property type="entry name" value="TPR_19"/>
    <property type="match status" value="1"/>
</dbReference>
<evidence type="ECO:0000256" key="3">
    <source>
        <dbReference type="PROSITE-ProRule" id="PRU00339"/>
    </source>
</evidence>
<organism evidence="4 5">
    <name type="scientific">Bradyrhizobium stylosanthis</name>
    <dbReference type="NCBI Taxonomy" id="1803665"/>
    <lineage>
        <taxon>Bacteria</taxon>
        <taxon>Pseudomonadati</taxon>
        <taxon>Pseudomonadota</taxon>
        <taxon>Alphaproteobacteria</taxon>
        <taxon>Hyphomicrobiales</taxon>
        <taxon>Nitrobacteraceae</taxon>
        <taxon>Bradyrhizobium</taxon>
    </lineage>
</organism>